<dbReference type="SUPFAM" id="SSF56672">
    <property type="entry name" value="DNA/RNA polymerases"/>
    <property type="match status" value="1"/>
</dbReference>
<sequence>MSQILKAKHTLIGKSLLPVILTMKSSGSAIEIVEFNRLKRDHPLEAYSLPELRSEFEKLTGESVKDVVALIGKDESTETLRYLVHHAIGHANLVGAPKGQLLEQQPNTSKSTNGCDTGISEVRMKKMEESLVSLKSKQAGERVEEALKNVRVLAGRPKLTSPSVLLASLEVLVENAAKAGHNETAYFTKALQTCRQYEDNVDKCSLCLKLLGSIADWAKAKKYENNKNDQGLQKENKTAQPVNQFTCMSGFPYPLFPFNFPFISPYIPPGSSMMPQHFNMGRPFTRPRMQRSKRGLCFFFCKESGHYVNDCPKNDDWELNAGFQPIGIETVNSSEWVNYRGEVLQPPFVYISAEDAADGKDFDFSTLPFRNPAMFKAGNLHRHLNLWHDITDNTENYFKHFSGTFKSKHYDAPSPPCVYFPNATNCKQFTTFIVKTLLDRLANGSMSIWGKVGEYSPPHLIMPLTVEPTKPRLCHDGRFLNLWICNKPFVLDTLKKYRDLFLIDVSCHLLITNRVTTTFYYMMTLKLILFGGWYLVFNTIPFGYKTSAYIYNTTGLQASSYCRKLGVPCLQYIDDRLISEFTHRFNCDTGDLFASAKRSLYIFCEVLVRLGYFIGLEKSVFEPSQSILFLGIVTDSIKQCFLLPDKNKKHFACLRDAILSNSSVDLKTLQRFAGKCISFLLTVPTAKLYTREVNMAIGQAVKNGKSVAVSGDLKSEIEHWRFLDDWEGYVPWRKEKHQEGYDPWRKEKHLQINIATDASLFRWAGVVNDKQFLGDFFTKDDKANVDLHLHYIPSSLNPADGESRRLSMQDCTLTASAWKIVQEKFGPHSVDLMATDCNAMLEAASEVNPYVFPPFCLISAVLKFLVEQKLRHCTFVFPELLPLPHWWSLIWSYVSQHLMLWKCGDLDIILGPSSKGFIPRKLRHNLHVAKLVFLEFGNQLNFVIHVITQMMKVLNIARFVGVGISLMILLVQVLITHNIKGDLII</sequence>
<protein>
    <recommendedName>
        <fullName evidence="4">CCHC-type domain-containing protein</fullName>
    </recommendedName>
</protein>
<dbReference type="InterPro" id="IPR052055">
    <property type="entry name" value="Hepadnavirus_pol/RT"/>
</dbReference>
<name>A0ABQ9E6M0_TEGGR</name>
<dbReference type="InterPro" id="IPR043502">
    <property type="entry name" value="DNA/RNA_pol_sf"/>
</dbReference>
<dbReference type="EMBL" id="JARBDR010000919">
    <property type="protein sequence ID" value="KAJ8300785.1"/>
    <property type="molecule type" value="Genomic_DNA"/>
</dbReference>
<dbReference type="PANTHER" id="PTHR33050:SF7">
    <property type="entry name" value="RIBONUCLEASE H"/>
    <property type="match status" value="1"/>
</dbReference>
<evidence type="ECO:0000256" key="1">
    <source>
        <dbReference type="SAM" id="Phobius"/>
    </source>
</evidence>
<gene>
    <name evidence="2" type="ORF">KUTeg_022304</name>
</gene>
<reference evidence="2 3" key="1">
    <citation type="submission" date="2022-12" db="EMBL/GenBank/DDBJ databases">
        <title>Chromosome-level genome of Tegillarca granosa.</title>
        <authorList>
            <person name="Kim J."/>
        </authorList>
    </citation>
    <scope>NUCLEOTIDE SEQUENCE [LARGE SCALE GENOMIC DNA]</scope>
    <source>
        <strain evidence="2">Teg-2019</strain>
        <tissue evidence="2">Adductor muscle</tissue>
    </source>
</reference>
<evidence type="ECO:0008006" key="4">
    <source>
        <dbReference type="Google" id="ProtNLM"/>
    </source>
</evidence>
<dbReference type="SUPFAM" id="SSF57756">
    <property type="entry name" value="Retrovirus zinc finger-like domains"/>
    <property type="match status" value="1"/>
</dbReference>
<feature type="transmembrane region" description="Helical" evidence="1">
    <location>
        <begin position="519"/>
        <end position="537"/>
    </location>
</feature>
<keyword evidence="1" id="KW-0812">Transmembrane</keyword>
<keyword evidence="1" id="KW-0472">Membrane</keyword>
<keyword evidence="3" id="KW-1185">Reference proteome</keyword>
<organism evidence="2 3">
    <name type="scientific">Tegillarca granosa</name>
    <name type="common">Malaysian cockle</name>
    <name type="synonym">Anadara granosa</name>
    <dbReference type="NCBI Taxonomy" id="220873"/>
    <lineage>
        <taxon>Eukaryota</taxon>
        <taxon>Metazoa</taxon>
        <taxon>Spiralia</taxon>
        <taxon>Lophotrochozoa</taxon>
        <taxon>Mollusca</taxon>
        <taxon>Bivalvia</taxon>
        <taxon>Autobranchia</taxon>
        <taxon>Pteriomorphia</taxon>
        <taxon>Arcoida</taxon>
        <taxon>Arcoidea</taxon>
        <taxon>Arcidae</taxon>
        <taxon>Tegillarca</taxon>
    </lineage>
</organism>
<proteinExistence type="predicted"/>
<comment type="caution">
    <text evidence="2">The sequence shown here is derived from an EMBL/GenBank/DDBJ whole genome shotgun (WGS) entry which is preliminary data.</text>
</comment>
<evidence type="ECO:0000313" key="3">
    <source>
        <dbReference type="Proteomes" id="UP001217089"/>
    </source>
</evidence>
<dbReference type="InterPro" id="IPR036875">
    <property type="entry name" value="Znf_CCHC_sf"/>
</dbReference>
<accession>A0ABQ9E6M0</accession>
<dbReference type="Proteomes" id="UP001217089">
    <property type="component" value="Unassembled WGS sequence"/>
</dbReference>
<feature type="transmembrane region" description="Helical" evidence="1">
    <location>
        <begin position="956"/>
        <end position="975"/>
    </location>
</feature>
<keyword evidence="1" id="KW-1133">Transmembrane helix</keyword>
<evidence type="ECO:0000313" key="2">
    <source>
        <dbReference type="EMBL" id="KAJ8300785.1"/>
    </source>
</evidence>
<dbReference type="PANTHER" id="PTHR33050">
    <property type="entry name" value="REVERSE TRANSCRIPTASE DOMAIN-CONTAINING PROTEIN"/>
    <property type="match status" value="1"/>
</dbReference>